<feature type="compositionally biased region" description="Polar residues" evidence="1">
    <location>
        <begin position="74"/>
        <end position="89"/>
    </location>
</feature>
<dbReference type="KEGG" id="mdu:MDUV_20090"/>
<organism evidence="3 4">
    <name type="scientific">Mycolicibacterium duvalii</name>
    <dbReference type="NCBI Taxonomy" id="39688"/>
    <lineage>
        <taxon>Bacteria</taxon>
        <taxon>Bacillati</taxon>
        <taxon>Actinomycetota</taxon>
        <taxon>Actinomycetes</taxon>
        <taxon>Mycobacteriales</taxon>
        <taxon>Mycobacteriaceae</taxon>
        <taxon>Mycolicibacterium</taxon>
    </lineage>
</organism>
<dbReference type="Pfam" id="PF12697">
    <property type="entry name" value="Abhydrolase_6"/>
    <property type="match status" value="1"/>
</dbReference>
<reference evidence="3 4" key="1">
    <citation type="journal article" date="2019" name="Emerg. Microbes Infect.">
        <title>Comprehensive subspecies identification of 175 nontuberculous mycobacteria species based on 7547 genomic profiles.</title>
        <authorList>
            <person name="Matsumoto Y."/>
            <person name="Kinjo T."/>
            <person name="Motooka D."/>
            <person name="Nabeya D."/>
            <person name="Jung N."/>
            <person name="Uechi K."/>
            <person name="Horii T."/>
            <person name="Iida T."/>
            <person name="Fujita J."/>
            <person name="Nakamura S."/>
        </authorList>
    </citation>
    <scope>NUCLEOTIDE SEQUENCE [LARGE SCALE GENOMIC DNA]</scope>
    <source>
        <strain evidence="3 4">JCM 6396</strain>
    </source>
</reference>
<dbReference type="Gene3D" id="3.40.50.1820">
    <property type="entry name" value="alpha/beta hydrolase"/>
    <property type="match status" value="1"/>
</dbReference>
<feature type="region of interest" description="Disordered" evidence="1">
    <location>
        <begin position="31"/>
        <end position="178"/>
    </location>
</feature>
<feature type="compositionally biased region" description="Basic and acidic residues" evidence="1">
    <location>
        <begin position="127"/>
        <end position="144"/>
    </location>
</feature>
<dbReference type="OrthoDB" id="4568724at2"/>
<protein>
    <recommendedName>
        <fullName evidence="2">AB hydrolase-1 domain-containing protein</fullName>
    </recommendedName>
</protein>
<feature type="compositionally biased region" description="Acidic residues" evidence="1">
    <location>
        <begin position="96"/>
        <end position="119"/>
    </location>
</feature>
<proteinExistence type="predicted"/>
<feature type="compositionally biased region" description="Polar residues" evidence="1">
    <location>
        <begin position="159"/>
        <end position="169"/>
    </location>
</feature>
<feature type="compositionally biased region" description="Low complexity" evidence="1">
    <location>
        <begin position="39"/>
        <end position="59"/>
    </location>
</feature>
<name>A0A7I7K0X0_9MYCO</name>
<sequence length="570" mass="58535">MAYRSFVWLIAAMLAVGMWLVVLAGAGVAAAGPEPGSDSGSNTPKSSESSESSKLSKPSDTAENSDPDKLPTPGSASAHQLGDTTTPAQGSGAVESEPESEPADEDVTTEEPVEPESADEPSQPTVDRPDRRSAAVARTVREEPEAVPASGEHPAAVTKNPSSADPAQSATEPAATLTEEPAAVSLAVAEDPVPEPGAAPTTATMIAMAAAPNTSAAFANPPSVLDLLGTVFFNIFTIGFHLFQGPPQLPPGSTVTLRTSALEIAPGREVPADWYVPENADLERLIYFQHGFITNARSYSYTLAALAEETHSIVVAPSLTSNFFAPDAFWLAGVPMQQAIARLFVGDRDALTDSASQALNYDVALGQRVVLMGHSYGAQAVVGAAGAMDDGTIADVAGIVLLDGVSNDRDFLALGDLPATLPVYNLSSAGSFLSGYGAVSDALAAQRPHAFNGFQLAGGSHVDTMQGGNPIVQFIANVVTGNPLTENVEAAKSLIAGWANDMFAGTDEGSYAAAGATIQIPTRAGSATATAVPVPSTPLGLFDQILLALGDFAVSTFFNFEPTEGGLVLI</sequence>
<evidence type="ECO:0000313" key="3">
    <source>
        <dbReference type="EMBL" id="BBX17149.1"/>
    </source>
</evidence>
<evidence type="ECO:0000256" key="1">
    <source>
        <dbReference type="SAM" id="MobiDB-lite"/>
    </source>
</evidence>
<evidence type="ECO:0000313" key="4">
    <source>
        <dbReference type="Proteomes" id="UP000467006"/>
    </source>
</evidence>
<gene>
    <name evidence="3" type="ORF">MDUV_20090</name>
</gene>
<dbReference type="InterPro" id="IPR029058">
    <property type="entry name" value="AB_hydrolase_fold"/>
</dbReference>
<feature type="domain" description="AB hydrolase-1" evidence="2">
    <location>
        <begin position="290"/>
        <end position="448"/>
    </location>
</feature>
<keyword evidence="4" id="KW-1185">Reference proteome</keyword>
<dbReference type="Proteomes" id="UP000467006">
    <property type="component" value="Chromosome"/>
</dbReference>
<dbReference type="InterPro" id="IPR000073">
    <property type="entry name" value="AB_hydrolase_1"/>
</dbReference>
<dbReference type="EMBL" id="AP022563">
    <property type="protein sequence ID" value="BBX17149.1"/>
    <property type="molecule type" value="Genomic_DNA"/>
</dbReference>
<evidence type="ECO:0000259" key="2">
    <source>
        <dbReference type="Pfam" id="PF12697"/>
    </source>
</evidence>
<accession>A0A7I7K0X0</accession>
<dbReference type="GO" id="GO:0003824">
    <property type="term" value="F:catalytic activity"/>
    <property type="evidence" value="ECO:0007669"/>
    <property type="project" value="UniProtKB-ARBA"/>
</dbReference>
<dbReference type="AlphaFoldDB" id="A0A7I7K0X0"/>
<dbReference type="RefSeq" id="WP_098003033.1">
    <property type="nucleotide sequence ID" value="NZ_AP022563.1"/>
</dbReference>
<dbReference type="SUPFAM" id="SSF53474">
    <property type="entry name" value="alpha/beta-Hydrolases"/>
    <property type="match status" value="1"/>
</dbReference>